<feature type="repeat" description="Solcar" evidence="11">
    <location>
        <begin position="303"/>
        <end position="392"/>
    </location>
</feature>
<dbReference type="EMBL" id="RDQH01000327">
    <property type="protein sequence ID" value="RXI08847.1"/>
    <property type="molecule type" value="Genomic_DNA"/>
</dbReference>
<keyword evidence="6 11" id="KW-0812">Transmembrane</keyword>
<dbReference type="SUPFAM" id="SSF103506">
    <property type="entry name" value="Mitochondrial carrier"/>
    <property type="match status" value="2"/>
</dbReference>
<evidence type="ECO:0000256" key="1">
    <source>
        <dbReference type="ARBA" id="ARBA00004477"/>
    </source>
</evidence>
<dbReference type="PANTHER" id="PTHR45683">
    <property type="entry name" value="MITOCHONDRIAL NICOTINAMIDE ADENINE DINUCLEOTIDE TRANSPORTER 1-RELATED-RELATED"/>
    <property type="match status" value="1"/>
</dbReference>
<dbReference type="STRING" id="3750.A0A498KMU6"/>
<dbReference type="Gene3D" id="1.50.40.10">
    <property type="entry name" value="Mitochondrial carrier domain"/>
    <property type="match status" value="2"/>
</dbReference>
<evidence type="ECO:0000256" key="12">
    <source>
        <dbReference type="SAM" id="Phobius"/>
    </source>
</evidence>
<dbReference type="PROSITE" id="PS50920">
    <property type="entry name" value="SOLCAR"/>
    <property type="match status" value="3"/>
</dbReference>
<keyword evidence="7" id="KW-0677">Repeat</keyword>
<evidence type="ECO:0000256" key="3">
    <source>
        <dbReference type="ARBA" id="ARBA00007324"/>
    </source>
</evidence>
<dbReference type="GO" id="GO:0055085">
    <property type="term" value="P:transmembrane transport"/>
    <property type="evidence" value="ECO:0007669"/>
    <property type="project" value="InterPro"/>
</dbReference>
<comment type="similarity">
    <text evidence="3">Belongs to the SPCS2 family.</text>
</comment>
<dbReference type="AlphaFoldDB" id="A0A498KMU6"/>
<feature type="transmembrane region" description="Helical" evidence="12">
    <location>
        <begin position="176"/>
        <end position="195"/>
    </location>
</feature>
<sequence>MSDALINGLAGAGGGIIAQLITYPLQTVNTRQQTDRGLKKEKKKLGTVEQICQVIKNEGWERLYGGLTPSLVGTAASQRQCLRRGGCSAGGSARCKAARLVVFLVVSMHSTSACTQYELTLDMTRVCLSDLRWSKIDPILCINIWRRLWETTRKAMNKAETAALERRKMGVGDGSVGMLSSLLVAALSGCVNVLFTNPIWVVVTRMQTYKKSSKKCQPGQELSTAPDEAILAAAELPPFGTTHAIQEIYDEGGVFGFWRGVFPTLIMVSNPSMQFMLYETMLKKLKQRSALNKKGNSGVTALEIFSLGALAKLGATVVSVTYPLLVVKSRLQAKQVTNGDKRQHYKGTSDAILKMIRYEVLYGFYKGMGTKIVQSVLAAAVLFMIKEELVNAARFLLTSKEKKSDSPNKNPKKANLLDHHSIKHTLDESVTEIVTGRGYVEDVRLSNVRLFLGTIIIAIALFAQFYKKKFPENRDFLILCILEVCLIFDSCTYIVFNAVLQLIIFTKEKNAILFTYPPADSFTSTGLVVSSKLPRFSDMYTLVIASSDPKSISANQPVQFTKSVTQFTEDGVLVEGLFWKDVEALINEYQREPKKSNILYPNQRNKKVNLRKAKAK</sequence>
<comment type="caution">
    <text evidence="13">The sequence shown here is derived from an EMBL/GenBank/DDBJ whole genome shotgun (WGS) entry which is preliminary data.</text>
</comment>
<dbReference type="InterPro" id="IPR009582">
    <property type="entry name" value="Spc2/SPCS2"/>
</dbReference>
<evidence type="ECO:0000313" key="13">
    <source>
        <dbReference type="EMBL" id="RXI08847.1"/>
    </source>
</evidence>
<evidence type="ECO:0000256" key="8">
    <source>
        <dbReference type="ARBA" id="ARBA00022824"/>
    </source>
</evidence>
<dbReference type="Proteomes" id="UP000290289">
    <property type="component" value="Chromosome 1"/>
</dbReference>
<protein>
    <recommendedName>
        <fullName evidence="4">Signal peptidase complex subunit 2</fullName>
    </recommendedName>
</protein>
<feature type="repeat" description="Solcar" evidence="11">
    <location>
        <begin position="176"/>
        <end position="284"/>
    </location>
</feature>
<evidence type="ECO:0000313" key="14">
    <source>
        <dbReference type="Proteomes" id="UP000290289"/>
    </source>
</evidence>
<evidence type="ECO:0000256" key="6">
    <source>
        <dbReference type="ARBA" id="ARBA00022692"/>
    </source>
</evidence>
<dbReference type="GO" id="GO:0006862">
    <property type="term" value="P:nucleotide transport"/>
    <property type="evidence" value="ECO:0007669"/>
    <property type="project" value="InterPro"/>
</dbReference>
<evidence type="ECO:0000256" key="9">
    <source>
        <dbReference type="ARBA" id="ARBA00022989"/>
    </source>
</evidence>
<feature type="transmembrane region" description="Helical" evidence="12">
    <location>
        <begin position="257"/>
        <end position="278"/>
    </location>
</feature>
<evidence type="ECO:0000256" key="7">
    <source>
        <dbReference type="ARBA" id="ARBA00022737"/>
    </source>
</evidence>
<evidence type="ECO:0000256" key="11">
    <source>
        <dbReference type="PROSITE-ProRule" id="PRU00282"/>
    </source>
</evidence>
<feature type="repeat" description="Solcar" evidence="11">
    <location>
        <begin position="2"/>
        <end position="93"/>
    </location>
</feature>
<feature type="transmembrane region" description="Helical" evidence="12">
    <location>
        <begin position="299"/>
        <end position="322"/>
    </location>
</feature>
<evidence type="ECO:0000256" key="4">
    <source>
        <dbReference type="ARBA" id="ARBA00017057"/>
    </source>
</evidence>
<keyword evidence="14" id="KW-1185">Reference proteome</keyword>
<evidence type="ECO:0000256" key="2">
    <source>
        <dbReference type="ARBA" id="ARBA00006375"/>
    </source>
</evidence>
<feature type="transmembrane region" description="Helical" evidence="12">
    <location>
        <begin position="447"/>
        <end position="464"/>
    </location>
</feature>
<reference evidence="13 14" key="1">
    <citation type="submission" date="2018-10" db="EMBL/GenBank/DDBJ databases">
        <title>A high-quality apple genome assembly.</title>
        <authorList>
            <person name="Hu J."/>
        </authorList>
    </citation>
    <scope>NUCLEOTIDE SEQUENCE [LARGE SCALE GENOMIC DNA]</scope>
    <source>
        <strain evidence="14">cv. HFTH1</strain>
        <tissue evidence="13">Young leaf</tissue>
    </source>
</reference>
<proteinExistence type="inferred from homology"/>
<dbReference type="GO" id="GO:0005787">
    <property type="term" value="C:signal peptidase complex"/>
    <property type="evidence" value="ECO:0007669"/>
    <property type="project" value="InterPro"/>
</dbReference>
<dbReference type="InterPro" id="IPR023395">
    <property type="entry name" value="MCP_dom_sf"/>
</dbReference>
<keyword evidence="8" id="KW-0256">Endoplasmic reticulum</keyword>
<dbReference type="Pfam" id="PF00153">
    <property type="entry name" value="Mito_carr"/>
    <property type="match status" value="3"/>
</dbReference>
<evidence type="ECO:0000256" key="10">
    <source>
        <dbReference type="ARBA" id="ARBA00023136"/>
    </source>
</evidence>
<feature type="transmembrane region" description="Helical" evidence="12">
    <location>
        <begin position="476"/>
        <end position="500"/>
    </location>
</feature>
<gene>
    <name evidence="13" type="ORF">DVH24_022991</name>
</gene>
<dbReference type="GO" id="GO:0006465">
    <property type="term" value="P:signal peptide processing"/>
    <property type="evidence" value="ECO:0007669"/>
    <property type="project" value="InterPro"/>
</dbReference>
<organism evidence="13 14">
    <name type="scientific">Malus domestica</name>
    <name type="common">Apple</name>
    <name type="synonym">Pyrus malus</name>
    <dbReference type="NCBI Taxonomy" id="3750"/>
    <lineage>
        <taxon>Eukaryota</taxon>
        <taxon>Viridiplantae</taxon>
        <taxon>Streptophyta</taxon>
        <taxon>Embryophyta</taxon>
        <taxon>Tracheophyta</taxon>
        <taxon>Spermatophyta</taxon>
        <taxon>Magnoliopsida</taxon>
        <taxon>eudicotyledons</taxon>
        <taxon>Gunneridae</taxon>
        <taxon>Pentapetalae</taxon>
        <taxon>rosids</taxon>
        <taxon>fabids</taxon>
        <taxon>Rosales</taxon>
        <taxon>Rosaceae</taxon>
        <taxon>Amygdaloideae</taxon>
        <taxon>Maleae</taxon>
        <taxon>Malus</taxon>
    </lineage>
</organism>
<keyword evidence="10 11" id="KW-0472">Membrane</keyword>
<dbReference type="InterPro" id="IPR018108">
    <property type="entry name" value="MCP_transmembrane"/>
</dbReference>
<comment type="similarity">
    <text evidence="2">Belongs to the mitochondrial carrier (TC 2.A.29) family.</text>
</comment>
<dbReference type="InterPro" id="IPR044712">
    <property type="entry name" value="SLC25A32-like"/>
</dbReference>
<comment type="subcellular location">
    <subcellularLocation>
        <location evidence="1">Endoplasmic reticulum membrane</location>
        <topology evidence="1">Multi-pass membrane protein</topology>
    </subcellularLocation>
</comment>
<dbReference type="Pfam" id="PF06703">
    <property type="entry name" value="SPC25"/>
    <property type="match status" value="1"/>
</dbReference>
<evidence type="ECO:0000256" key="5">
    <source>
        <dbReference type="ARBA" id="ARBA00022448"/>
    </source>
</evidence>
<keyword evidence="5" id="KW-0813">Transport</keyword>
<keyword evidence="9 12" id="KW-1133">Transmembrane helix</keyword>
<accession>A0A498KMU6</accession>
<name>A0A498KMU6_MALDO</name>